<dbReference type="GO" id="GO:0051301">
    <property type="term" value="P:cell division"/>
    <property type="evidence" value="ECO:0007669"/>
    <property type="project" value="InterPro"/>
</dbReference>
<evidence type="ECO:0000256" key="3">
    <source>
        <dbReference type="ARBA" id="ARBA00022840"/>
    </source>
</evidence>
<sequence>MDVHGKRASIIGAKRSGVAAAELLAKSGAKVFVSELGKPGGADAERLAGLGIPWEQEGHTDRVCDADFCVVSPGIPRTAGIIRRVLEQGIPLYSEIEAASWFCKARIAGITGTDGKTTTSTLLHRIAEADGLKNGYKAFSAGNIGVPFSSLVLDMAPADLAVVELSSYQLEGCETFRPDVSVITNITPDHLDRYNGDMQLYAAAKFRIYASQRASDTLVYNFDDPLLRAHFNGNDRGFPFGIVPFGIGNEIAGSGSEEAFFFDEGMIRHLTAEGISEVFSGEEFLKSSFRGRHNIYNALAAVAAASALGIEEDVARKAIS</sequence>
<dbReference type="AlphaFoldDB" id="A0A101JEL6"/>
<evidence type="ECO:0000313" key="5">
    <source>
        <dbReference type="EMBL" id="KUL25343.1"/>
    </source>
</evidence>
<evidence type="ECO:0000259" key="4">
    <source>
        <dbReference type="Pfam" id="PF08245"/>
    </source>
</evidence>
<evidence type="ECO:0000256" key="1">
    <source>
        <dbReference type="ARBA" id="ARBA00022598"/>
    </source>
</evidence>
<dbReference type="SUPFAM" id="SSF53623">
    <property type="entry name" value="MurD-like peptide ligases, catalytic domain"/>
    <property type="match status" value="1"/>
</dbReference>
<dbReference type="GO" id="GO:0008360">
    <property type="term" value="P:regulation of cell shape"/>
    <property type="evidence" value="ECO:0007669"/>
    <property type="project" value="InterPro"/>
</dbReference>
<dbReference type="InterPro" id="IPR005762">
    <property type="entry name" value="MurD"/>
</dbReference>
<keyword evidence="3" id="KW-0067">ATP-binding</keyword>
<name>A0A101JEL6_CHLLI</name>
<evidence type="ECO:0000313" key="6">
    <source>
        <dbReference type="Proteomes" id="UP000053937"/>
    </source>
</evidence>
<dbReference type="GO" id="GO:0008764">
    <property type="term" value="F:UDP-N-acetylmuramoylalanine-D-glutamate ligase activity"/>
    <property type="evidence" value="ECO:0007669"/>
    <property type="project" value="InterPro"/>
</dbReference>
<dbReference type="Pfam" id="PF21377">
    <property type="entry name" value="MurD_N"/>
    <property type="match status" value="1"/>
</dbReference>
<feature type="non-terminal residue" evidence="5">
    <location>
        <position position="320"/>
    </location>
</feature>
<dbReference type="OrthoDB" id="9809796at2"/>
<keyword evidence="1 5" id="KW-0436">Ligase</keyword>
<evidence type="ECO:0000256" key="2">
    <source>
        <dbReference type="ARBA" id="ARBA00022741"/>
    </source>
</evidence>
<dbReference type="Pfam" id="PF08245">
    <property type="entry name" value="Mur_ligase_M"/>
    <property type="match status" value="1"/>
</dbReference>
<dbReference type="Gene3D" id="3.40.1190.10">
    <property type="entry name" value="Mur-like, catalytic domain"/>
    <property type="match status" value="1"/>
</dbReference>
<comment type="caution">
    <text evidence="5">The sequence shown here is derived from an EMBL/GenBank/DDBJ whole genome shotgun (WGS) entry which is preliminary data.</text>
</comment>
<feature type="domain" description="Mur ligase central" evidence="4">
    <location>
        <begin position="110"/>
        <end position="305"/>
    </location>
</feature>
<keyword evidence="2" id="KW-0547">Nucleotide-binding</keyword>
<dbReference type="InterPro" id="IPR013221">
    <property type="entry name" value="Mur_ligase_cen"/>
</dbReference>
<dbReference type="RefSeq" id="WP_059139166.1">
    <property type="nucleotide sequence ID" value="NZ_LMBR01000164.1"/>
</dbReference>
<dbReference type="Proteomes" id="UP000053937">
    <property type="component" value="Unassembled WGS sequence"/>
</dbReference>
<protein>
    <submittedName>
        <fullName evidence="5">UDP-N-acetylmuramoylalanine--D-glutamate ligase</fullName>
    </submittedName>
</protein>
<dbReference type="GO" id="GO:0005524">
    <property type="term" value="F:ATP binding"/>
    <property type="evidence" value="ECO:0007669"/>
    <property type="project" value="UniProtKB-KW"/>
</dbReference>
<accession>A0A101JEL6</accession>
<reference evidence="5 6" key="1">
    <citation type="submission" date="2015-10" db="EMBL/GenBank/DDBJ databases">
        <title>Draft Genome Sequence of Chlorobium limicola strain Frasassi Growing under Artificial Lighting in the Frasassi Cave System.</title>
        <authorList>
            <person name="Mansor M."/>
            <person name="Macalady J."/>
        </authorList>
    </citation>
    <scope>NUCLEOTIDE SEQUENCE [LARGE SCALE GENOMIC DNA]</scope>
    <source>
        <strain evidence="5 6">Frasassi</strain>
    </source>
</reference>
<dbReference type="InterPro" id="IPR036565">
    <property type="entry name" value="Mur-like_cat_sf"/>
</dbReference>
<dbReference type="SUPFAM" id="SSF51984">
    <property type="entry name" value="MurCD N-terminal domain"/>
    <property type="match status" value="1"/>
</dbReference>
<dbReference type="PANTHER" id="PTHR43692:SF1">
    <property type="entry name" value="UDP-N-ACETYLMURAMOYLALANINE--D-GLUTAMATE LIGASE"/>
    <property type="match status" value="1"/>
</dbReference>
<dbReference type="GO" id="GO:0005737">
    <property type="term" value="C:cytoplasm"/>
    <property type="evidence" value="ECO:0007669"/>
    <property type="project" value="InterPro"/>
</dbReference>
<keyword evidence="6" id="KW-1185">Reference proteome</keyword>
<dbReference type="EMBL" id="LMBR01000164">
    <property type="protein sequence ID" value="KUL25343.1"/>
    <property type="molecule type" value="Genomic_DNA"/>
</dbReference>
<dbReference type="Gene3D" id="3.40.50.720">
    <property type="entry name" value="NAD(P)-binding Rossmann-like Domain"/>
    <property type="match status" value="1"/>
</dbReference>
<proteinExistence type="predicted"/>
<organism evidence="5 6">
    <name type="scientific">Chlorobium limicola</name>
    <dbReference type="NCBI Taxonomy" id="1092"/>
    <lineage>
        <taxon>Bacteria</taxon>
        <taxon>Pseudomonadati</taxon>
        <taxon>Chlorobiota</taxon>
        <taxon>Chlorobiia</taxon>
        <taxon>Chlorobiales</taxon>
        <taxon>Chlorobiaceae</taxon>
        <taxon>Chlorobium/Pelodictyon group</taxon>
        <taxon>Chlorobium</taxon>
    </lineage>
</organism>
<gene>
    <name evidence="5" type="ORF">ASB62_06655</name>
</gene>
<dbReference type="PANTHER" id="PTHR43692">
    <property type="entry name" value="UDP-N-ACETYLMURAMOYLALANINE--D-GLUTAMATE LIGASE"/>
    <property type="match status" value="1"/>
</dbReference>